<dbReference type="InterPro" id="IPR036390">
    <property type="entry name" value="WH_DNA-bd_sf"/>
</dbReference>
<dbReference type="Proteomes" id="UP000293852">
    <property type="component" value="Unassembled WGS sequence"/>
</dbReference>
<evidence type="ECO:0000256" key="2">
    <source>
        <dbReference type="ARBA" id="ARBA00023125"/>
    </source>
</evidence>
<dbReference type="AlphaFoldDB" id="A0A4Q7M0I1"/>
<dbReference type="PANTHER" id="PTHR30363">
    <property type="entry name" value="HTH-TYPE TRANSCRIPTIONAL REGULATOR SRLR-RELATED"/>
    <property type="match status" value="1"/>
</dbReference>
<gene>
    <name evidence="5" type="ORF">EV386_0074</name>
</gene>
<keyword evidence="2" id="KW-0238">DNA-binding</keyword>
<dbReference type="InterPro" id="IPR050313">
    <property type="entry name" value="Carb_Metab_HTH_regulators"/>
</dbReference>
<dbReference type="InterPro" id="IPR018356">
    <property type="entry name" value="Tscrpt_reg_HTH_DeoR_CS"/>
</dbReference>
<sequence>MDRDERLSQIADAVTADGSMSVEQVIERFGVSAATARRDLDALAGQQLVTRTRGGAVANATSGDLPLRYKAAIASGAKHAIAAYAAGLVRPGAIVAFNGGTTTTLVARHLAIRSSAEDAFGVAGLTVVTNAVNIANDLIVRPRIRVMVTGGVARTRSYELVGPLAMSTLPRVHVDTLFLGVSAVDPARGLYADHEGEAEVNDALRRMAEATYVVADGSKLRATAFALICGLDDVTAVITDDGADPHDVAALRARGVEVVLAPRPGAPSRDAHR</sequence>
<evidence type="ECO:0000259" key="4">
    <source>
        <dbReference type="PROSITE" id="PS51000"/>
    </source>
</evidence>
<dbReference type="InterPro" id="IPR014036">
    <property type="entry name" value="DeoR-like_C"/>
</dbReference>
<protein>
    <submittedName>
        <fullName evidence="5">DeoR family transcriptional regulator</fullName>
    </submittedName>
</protein>
<dbReference type="PANTHER" id="PTHR30363:SF44">
    <property type="entry name" value="AGA OPERON TRANSCRIPTIONAL REPRESSOR-RELATED"/>
    <property type="match status" value="1"/>
</dbReference>
<dbReference type="SUPFAM" id="SSF46785">
    <property type="entry name" value="Winged helix' DNA-binding domain"/>
    <property type="match status" value="1"/>
</dbReference>
<dbReference type="RefSeq" id="WP_130411302.1">
    <property type="nucleotide sequence ID" value="NZ_SGWX01000001.1"/>
</dbReference>
<dbReference type="PROSITE" id="PS51000">
    <property type="entry name" value="HTH_DEOR_2"/>
    <property type="match status" value="1"/>
</dbReference>
<dbReference type="OrthoDB" id="7688673at2"/>
<organism evidence="5 6">
    <name type="scientific">Xylanimonas ulmi</name>
    <dbReference type="NCBI Taxonomy" id="228973"/>
    <lineage>
        <taxon>Bacteria</taxon>
        <taxon>Bacillati</taxon>
        <taxon>Actinomycetota</taxon>
        <taxon>Actinomycetes</taxon>
        <taxon>Micrococcales</taxon>
        <taxon>Promicromonosporaceae</taxon>
        <taxon>Xylanimonas</taxon>
    </lineage>
</organism>
<dbReference type="PROSITE" id="PS00894">
    <property type="entry name" value="HTH_DEOR_1"/>
    <property type="match status" value="1"/>
</dbReference>
<dbReference type="GO" id="GO:0003700">
    <property type="term" value="F:DNA-binding transcription factor activity"/>
    <property type="evidence" value="ECO:0007669"/>
    <property type="project" value="InterPro"/>
</dbReference>
<reference evidence="5 6" key="1">
    <citation type="submission" date="2019-02" db="EMBL/GenBank/DDBJ databases">
        <title>Sequencing the genomes of 1000 actinobacteria strains.</title>
        <authorList>
            <person name="Klenk H.-P."/>
        </authorList>
    </citation>
    <scope>NUCLEOTIDE SEQUENCE [LARGE SCALE GENOMIC DNA]</scope>
    <source>
        <strain evidence="5 6">DSM 16932</strain>
    </source>
</reference>
<dbReference type="SUPFAM" id="SSF100950">
    <property type="entry name" value="NagB/RpiA/CoA transferase-like"/>
    <property type="match status" value="1"/>
</dbReference>
<accession>A0A4Q7M0I1</accession>
<proteinExistence type="predicted"/>
<keyword evidence="1" id="KW-0805">Transcription regulation</keyword>
<dbReference type="InterPro" id="IPR001034">
    <property type="entry name" value="DeoR_HTH"/>
</dbReference>
<dbReference type="SMART" id="SM00420">
    <property type="entry name" value="HTH_DEOR"/>
    <property type="match status" value="1"/>
</dbReference>
<dbReference type="GO" id="GO:0003677">
    <property type="term" value="F:DNA binding"/>
    <property type="evidence" value="ECO:0007669"/>
    <property type="project" value="UniProtKB-KW"/>
</dbReference>
<dbReference type="Pfam" id="PF00455">
    <property type="entry name" value="DeoRC"/>
    <property type="match status" value="1"/>
</dbReference>
<evidence type="ECO:0000256" key="1">
    <source>
        <dbReference type="ARBA" id="ARBA00023015"/>
    </source>
</evidence>
<dbReference type="EMBL" id="SGWX01000001">
    <property type="protein sequence ID" value="RZS59838.1"/>
    <property type="molecule type" value="Genomic_DNA"/>
</dbReference>
<dbReference type="InterPro" id="IPR037171">
    <property type="entry name" value="NagB/RpiA_transferase-like"/>
</dbReference>
<keyword evidence="6" id="KW-1185">Reference proteome</keyword>
<dbReference type="Pfam" id="PF08220">
    <property type="entry name" value="HTH_DeoR"/>
    <property type="match status" value="1"/>
</dbReference>
<dbReference type="PRINTS" id="PR00037">
    <property type="entry name" value="HTHLACR"/>
</dbReference>
<evidence type="ECO:0000256" key="3">
    <source>
        <dbReference type="ARBA" id="ARBA00023163"/>
    </source>
</evidence>
<evidence type="ECO:0000313" key="5">
    <source>
        <dbReference type="EMBL" id="RZS59838.1"/>
    </source>
</evidence>
<comment type="caution">
    <text evidence="5">The sequence shown here is derived from an EMBL/GenBank/DDBJ whole genome shotgun (WGS) entry which is preliminary data.</text>
</comment>
<feature type="domain" description="HTH deoR-type" evidence="4">
    <location>
        <begin position="3"/>
        <end position="58"/>
    </location>
</feature>
<dbReference type="Gene3D" id="3.40.50.1360">
    <property type="match status" value="1"/>
</dbReference>
<keyword evidence="3" id="KW-0804">Transcription</keyword>
<dbReference type="SMART" id="SM01134">
    <property type="entry name" value="DeoRC"/>
    <property type="match status" value="1"/>
</dbReference>
<name>A0A4Q7M0I1_9MICO</name>
<evidence type="ECO:0000313" key="6">
    <source>
        <dbReference type="Proteomes" id="UP000293852"/>
    </source>
</evidence>